<dbReference type="PANTHER" id="PTHR13288">
    <property type="entry name" value="SPLICING FACTOR 45 SPF45"/>
    <property type="match status" value="1"/>
</dbReference>
<dbReference type="InterPro" id="IPR012677">
    <property type="entry name" value="Nucleotide-bd_a/b_plait_sf"/>
</dbReference>
<dbReference type="InterPro" id="IPR000504">
    <property type="entry name" value="RRM_dom"/>
</dbReference>
<dbReference type="Pfam" id="PF00076">
    <property type="entry name" value="RRM_1"/>
    <property type="match status" value="1"/>
</dbReference>
<gene>
    <name evidence="2" type="ORF">M7I_5001</name>
</gene>
<dbReference type="InterPro" id="IPR035979">
    <property type="entry name" value="RBD_domain_sf"/>
</dbReference>
<dbReference type="PANTHER" id="PTHR13288:SF8">
    <property type="entry name" value="SPLICING FACTOR 45"/>
    <property type="match status" value="1"/>
</dbReference>
<evidence type="ECO:0000313" key="2">
    <source>
        <dbReference type="EMBL" id="EHK99169.1"/>
    </source>
</evidence>
<evidence type="ECO:0000313" key="3">
    <source>
        <dbReference type="Proteomes" id="UP000005446"/>
    </source>
</evidence>
<dbReference type="EMBL" id="AGUE01000125">
    <property type="protein sequence ID" value="EHK99169.1"/>
    <property type="molecule type" value="Genomic_DNA"/>
</dbReference>
<dbReference type="HOGENOM" id="CLU_2498067_0_0_1"/>
<dbReference type="GO" id="GO:0045292">
    <property type="term" value="P:mRNA cis splicing, via spliceosome"/>
    <property type="evidence" value="ECO:0007669"/>
    <property type="project" value="InterPro"/>
</dbReference>
<organism evidence="2 3">
    <name type="scientific">Glarea lozoyensis (strain ATCC 74030 / MF5533)</name>
    <dbReference type="NCBI Taxonomy" id="1104152"/>
    <lineage>
        <taxon>Eukaryota</taxon>
        <taxon>Fungi</taxon>
        <taxon>Dikarya</taxon>
        <taxon>Ascomycota</taxon>
        <taxon>Pezizomycotina</taxon>
        <taxon>Leotiomycetes</taxon>
        <taxon>Helotiales</taxon>
        <taxon>Helotiaceae</taxon>
        <taxon>Glarea</taxon>
    </lineage>
</organism>
<dbReference type="GO" id="GO:0071011">
    <property type="term" value="C:precatalytic spliceosome"/>
    <property type="evidence" value="ECO:0007669"/>
    <property type="project" value="TreeGrafter"/>
</dbReference>
<dbReference type="OrthoDB" id="5411533at2759"/>
<sequence length="86" mass="10157">MFQRRNQRLGSLEQCQRLLYYEYGRVERVYIDRNGETPKVFVKFTNQLSALRAVNALEGRIFNGNTISALFYDTETFETGNYEAKF</sequence>
<dbReference type="InterPro" id="IPR040052">
    <property type="entry name" value="RBM17"/>
</dbReference>
<dbReference type="AlphaFoldDB" id="H0EQP7"/>
<dbReference type="Gene3D" id="3.30.70.330">
    <property type="match status" value="1"/>
</dbReference>
<evidence type="ECO:0000259" key="1">
    <source>
        <dbReference type="Pfam" id="PF00076"/>
    </source>
</evidence>
<name>H0EQP7_GLAL7</name>
<protein>
    <submittedName>
        <fullName evidence="2">Putative Splicing factor U2af large subunit A</fullName>
    </submittedName>
</protein>
<dbReference type="SUPFAM" id="SSF54928">
    <property type="entry name" value="RNA-binding domain, RBD"/>
    <property type="match status" value="1"/>
</dbReference>
<dbReference type="GO" id="GO:0003723">
    <property type="term" value="F:RNA binding"/>
    <property type="evidence" value="ECO:0007669"/>
    <property type="project" value="InterPro"/>
</dbReference>
<dbReference type="Proteomes" id="UP000005446">
    <property type="component" value="Unassembled WGS sequence"/>
</dbReference>
<dbReference type="InParanoid" id="H0EQP7"/>
<reference evidence="2 3" key="1">
    <citation type="journal article" date="2012" name="Eukaryot. Cell">
        <title>Genome sequence of the fungus Glarea lozoyensis: the first genome sequence of a species from the Helotiaceae family.</title>
        <authorList>
            <person name="Youssar L."/>
            <person name="Gruening B.A."/>
            <person name="Erxleben A."/>
            <person name="Guenther S."/>
            <person name="Huettel W."/>
        </authorList>
    </citation>
    <scope>NUCLEOTIDE SEQUENCE [LARGE SCALE GENOMIC DNA]</scope>
    <source>
        <strain evidence="3">ATCC 74030 / MF5533</strain>
    </source>
</reference>
<proteinExistence type="predicted"/>
<keyword evidence="3" id="KW-1185">Reference proteome</keyword>
<accession>H0EQP7</accession>
<comment type="caution">
    <text evidence="2">The sequence shown here is derived from an EMBL/GenBank/DDBJ whole genome shotgun (WGS) entry which is preliminary data.</text>
</comment>
<feature type="domain" description="RRM" evidence="1">
    <location>
        <begin position="20"/>
        <end position="67"/>
    </location>
</feature>